<name>A0ABW8ZDQ8_9BURK</name>
<dbReference type="EMBL" id="JAQQFR010000019">
    <property type="protein sequence ID" value="MFL9881136.1"/>
    <property type="molecule type" value="Genomic_DNA"/>
</dbReference>
<evidence type="ECO:0000313" key="3">
    <source>
        <dbReference type="EMBL" id="MFL9881136.1"/>
    </source>
</evidence>
<evidence type="ECO:0000259" key="2">
    <source>
        <dbReference type="Pfam" id="PF09084"/>
    </source>
</evidence>
<organism evidence="3 4">
    <name type="scientific">Herbaspirillum rhizosphaerae</name>
    <dbReference type="NCBI Taxonomy" id="346179"/>
    <lineage>
        <taxon>Bacteria</taxon>
        <taxon>Pseudomonadati</taxon>
        <taxon>Pseudomonadota</taxon>
        <taxon>Betaproteobacteria</taxon>
        <taxon>Burkholderiales</taxon>
        <taxon>Oxalobacteraceae</taxon>
        <taxon>Herbaspirillum</taxon>
    </lineage>
</organism>
<reference evidence="3 4" key="1">
    <citation type="journal article" date="2024" name="Chem. Sci.">
        <title>Discovery of megapolipeptins by genome mining of a Burkholderiales bacteria collection.</title>
        <authorList>
            <person name="Paulo B.S."/>
            <person name="Recchia M.J.J."/>
            <person name="Lee S."/>
            <person name="Fergusson C.H."/>
            <person name="Romanowski S.B."/>
            <person name="Hernandez A."/>
            <person name="Krull N."/>
            <person name="Liu D.Y."/>
            <person name="Cavanagh H."/>
            <person name="Bos A."/>
            <person name="Gray C.A."/>
            <person name="Murphy B.T."/>
            <person name="Linington R.G."/>
            <person name="Eustaquio A.S."/>
        </authorList>
    </citation>
    <scope>NUCLEOTIDE SEQUENCE [LARGE SCALE GENOMIC DNA]</scope>
    <source>
        <strain evidence="3 4">RL21-008-BIB-B</strain>
    </source>
</reference>
<evidence type="ECO:0000256" key="1">
    <source>
        <dbReference type="SAM" id="SignalP"/>
    </source>
</evidence>
<sequence>MKRIVTAFKSPLCAALAGIFASTVMVAPAMAQEREKVTIAIGTDVLDASQANNTSLPIYTKCWENAGLDVTLQPTNSTTAMQAVLTGQADMVNMGPAAAIIARTKGAPLKAVYLNMRHNFQFPVVLDSSPIKTLSDFKGKTIGVISYGAQMVQIFKGMLSEAGVNPDKDVTFVETGSGAQAVTALSRGRVDIWGTWDSQIATAENMGLKLRRFSSPFADKLNFGGSYFVRDDMITKRPKTIEKVLRCVAMGSVSVLANPQGALKAHWKIFPLTKPSSVDEATAIKQGLHLIQTRGEFLKLEPGVKWGEIPISAVANMVAFMKANNVIQTSPKLEDLYTNQFIAGINNFDTAKVVAAAKALPQ</sequence>
<dbReference type="Gene3D" id="3.40.190.10">
    <property type="entry name" value="Periplasmic binding protein-like II"/>
    <property type="match status" value="2"/>
</dbReference>
<feature type="domain" description="SsuA/THI5-like" evidence="2">
    <location>
        <begin position="64"/>
        <end position="262"/>
    </location>
</feature>
<dbReference type="PANTHER" id="PTHR30024">
    <property type="entry name" value="ALIPHATIC SULFONATES-BINDING PROTEIN-RELATED"/>
    <property type="match status" value="1"/>
</dbReference>
<keyword evidence="1" id="KW-0732">Signal</keyword>
<feature type="chain" id="PRO_5045302147" evidence="1">
    <location>
        <begin position="32"/>
        <end position="362"/>
    </location>
</feature>
<keyword evidence="4" id="KW-1185">Reference proteome</keyword>
<accession>A0ABW8ZDQ8</accession>
<proteinExistence type="predicted"/>
<dbReference type="RefSeq" id="WP_408170294.1">
    <property type="nucleotide sequence ID" value="NZ_JAQQFR010000019.1"/>
</dbReference>
<feature type="signal peptide" evidence="1">
    <location>
        <begin position="1"/>
        <end position="31"/>
    </location>
</feature>
<dbReference type="InterPro" id="IPR015168">
    <property type="entry name" value="SsuA/THI5"/>
</dbReference>
<dbReference type="Pfam" id="PF09084">
    <property type="entry name" value="NMT1"/>
    <property type="match status" value="1"/>
</dbReference>
<dbReference type="SUPFAM" id="SSF53850">
    <property type="entry name" value="Periplasmic binding protein-like II"/>
    <property type="match status" value="1"/>
</dbReference>
<comment type="caution">
    <text evidence="3">The sequence shown here is derived from an EMBL/GenBank/DDBJ whole genome shotgun (WGS) entry which is preliminary data.</text>
</comment>
<dbReference type="Proteomes" id="UP001629214">
    <property type="component" value="Unassembled WGS sequence"/>
</dbReference>
<protein>
    <submittedName>
        <fullName evidence="3">ABC transporter substrate-binding protein</fullName>
    </submittedName>
</protein>
<gene>
    <name evidence="3" type="ORF">PQR63_22250</name>
</gene>
<evidence type="ECO:0000313" key="4">
    <source>
        <dbReference type="Proteomes" id="UP001629214"/>
    </source>
</evidence>